<dbReference type="EMBL" id="CP009552">
    <property type="protein sequence ID" value="AIY89892.1"/>
    <property type="molecule type" value="Genomic_DNA"/>
</dbReference>
<accession>A0A0A7GG43</accession>
<evidence type="ECO:0000313" key="1">
    <source>
        <dbReference type="EMBL" id="AIY89892.1"/>
    </source>
</evidence>
<protein>
    <submittedName>
        <fullName evidence="1">Uncharacterized protein</fullName>
    </submittedName>
</protein>
<dbReference type="Proteomes" id="UP000030624">
    <property type="component" value="Chromosome"/>
</dbReference>
<gene>
    <name evidence="1" type="ORF">GACE_0843</name>
</gene>
<dbReference type="AlphaFoldDB" id="A0A0A7GG43"/>
<proteinExistence type="predicted"/>
<evidence type="ECO:0000313" key="2">
    <source>
        <dbReference type="Proteomes" id="UP000030624"/>
    </source>
</evidence>
<organism evidence="1 2">
    <name type="scientific">Geoglobus acetivorans</name>
    <dbReference type="NCBI Taxonomy" id="565033"/>
    <lineage>
        <taxon>Archaea</taxon>
        <taxon>Methanobacteriati</taxon>
        <taxon>Methanobacteriota</taxon>
        <taxon>Archaeoglobi</taxon>
        <taxon>Archaeoglobales</taxon>
        <taxon>Archaeoglobaceae</taxon>
        <taxon>Geoglobus</taxon>
    </lineage>
</organism>
<name>A0A0A7GG43_GEOAI</name>
<sequence>MHDFVSTSKHQSKIYCDVEIKDERVRWLCKNHHENFDDPELEIIQKYDRWAAAVERRIRFKTFSRYNLTAKSKIDFEKLKKEIESRQYSAYALYSFVYNSKELEVIAEDMDYGFTSLRRHLLVMVNLYLSSPA</sequence>
<dbReference type="STRING" id="565033.GACE_0843"/>
<reference evidence="1 2" key="1">
    <citation type="journal article" date="2015" name="Appl. Environ. Microbiol.">
        <title>The Geoglobus acetivorans genome: Fe(III) reduction, acetate utilization, autotrophic growth, and degradation of aromatic compounds in a hyperthermophilic archaeon.</title>
        <authorList>
            <person name="Mardanov A.V."/>
            <person name="Slododkina G.B."/>
            <person name="Slobodkin A.I."/>
            <person name="Beletsky A.V."/>
            <person name="Gavrilov S.N."/>
            <person name="Kublanov I.V."/>
            <person name="Bonch-Osmolovskaya E.A."/>
            <person name="Skryabin K.G."/>
            <person name="Ravin N.V."/>
        </authorList>
    </citation>
    <scope>NUCLEOTIDE SEQUENCE [LARGE SCALE GENOMIC DNA]</scope>
    <source>
        <strain evidence="1 2">SBH6</strain>
    </source>
</reference>
<dbReference type="HOGENOM" id="CLU_1901844_0_0_2"/>
<dbReference type="KEGG" id="gac:GACE_0843"/>